<reference evidence="1" key="1">
    <citation type="submission" date="2015-06" db="UniProtKB">
        <authorList>
            <consortium name="EnsemblPlants"/>
        </authorList>
    </citation>
    <scope>IDENTIFICATION</scope>
</reference>
<accession>R7WES2</accession>
<sequence>MAGRQPDHEDQQRLAGNKRGALIVAMRETAAMSPMDGLAHVVTMLSGIAYLDGLLNALATADEGKAEATLGYKEAFEVQKRLLECQDEARALQEKAEDCLVRMKLAAKTAEEAWNEGKHLEGFEAAYLAMKVAREKEGLLKEREILTKKLELARLDRELVLGMNVR</sequence>
<organism evidence="1">
    <name type="scientific">Aegilops tauschii</name>
    <name type="common">Tausch's goatgrass</name>
    <name type="synonym">Aegilops squarrosa</name>
    <dbReference type="NCBI Taxonomy" id="37682"/>
    <lineage>
        <taxon>Eukaryota</taxon>
        <taxon>Viridiplantae</taxon>
        <taxon>Streptophyta</taxon>
        <taxon>Embryophyta</taxon>
        <taxon>Tracheophyta</taxon>
        <taxon>Spermatophyta</taxon>
        <taxon>Magnoliopsida</taxon>
        <taxon>Liliopsida</taxon>
        <taxon>Poales</taxon>
        <taxon>Poaceae</taxon>
        <taxon>BOP clade</taxon>
        <taxon>Pooideae</taxon>
        <taxon>Triticodae</taxon>
        <taxon>Triticeae</taxon>
        <taxon>Triticinae</taxon>
        <taxon>Aegilops</taxon>
    </lineage>
</organism>
<protein>
    <submittedName>
        <fullName evidence="1">Uncharacterized protein</fullName>
    </submittedName>
</protein>
<name>R7WES2_AEGTA</name>
<evidence type="ECO:0000313" key="1">
    <source>
        <dbReference type="EnsemblPlants" id="EMT19200"/>
    </source>
</evidence>
<dbReference type="AlphaFoldDB" id="R7WES2"/>
<dbReference type="EnsemblPlants" id="EMT19200">
    <property type="protein sequence ID" value="EMT19200"/>
    <property type="gene ID" value="F775_24188"/>
</dbReference>
<proteinExistence type="predicted"/>